<evidence type="ECO:0000256" key="2">
    <source>
        <dbReference type="ARBA" id="ARBA00038334"/>
    </source>
</evidence>
<dbReference type="GO" id="GO:0016787">
    <property type="term" value="F:hydrolase activity"/>
    <property type="evidence" value="ECO:0007669"/>
    <property type="project" value="UniProtKB-KW"/>
</dbReference>
<dbReference type="InterPro" id="IPR000073">
    <property type="entry name" value="AB_hydrolase_1"/>
</dbReference>
<keyword evidence="6" id="KW-1185">Reference proteome</keyword>
<dbReference type="AlphaFoldDB" id="A0A409W0M1"/>
<feature type="signal peptide" evidence="3">
    <location>
        <begin position="1"/>
        <end position="25"/>
    </location>
</feature>
<keyword evidence="1" id="KW-0378">Hydrolase</keyword>
<feature type="domain" description="AB hydrolase-1" evidence="4">
    <location>
        <begin position="73"/>
        <end position="366"/>
    </location>
</feature>
<reference evidence="5 6" key="1">
    <citation type="journal article" date="2018" name="Evol. Lett.">
        <title>Horizontal gene cluster transfer increased hallucinogenic mushroom diversity.</title>
        <authorList>
            <person name="Reynolds H.T."/>
            <person name="Vijayakumar V."/>
            <person name="Gluck-Thaler E."/>
            <person name="Korotkin H.B."/>
            <person name="Matheny P.B."/>
            <person name="Slot J.C."/>
        </authorList>
    </citation>
    <scope>NUCLEOTIDE SEQUENCE [LARGE SCALE GENOMIC DNA]</scope>
    <source>
        <strain evidence="5 6">SRW20</strain>
    </source>
</reference>
<sequence length="396" mass="45254">MRPSMAQHWSLFLLFWCRSIFLVQAQTQEAAPFKPWEYEKSTANCKAVKRAPVEEIVDIQIKYVDINKEAPDTILMVHGWPSLWSSWSNQILEFKEDYHLLAPDLRGFGESTHPGDTRSSGTMSDMVSDLVCVLQHANVNSAICMGHDWGSSVCYEAARLRPDVFTAVIGVVVPYLPSAGPYLPIKDFVPHIPSLAYQLYFNTQPEASVAELDKNIRRTIRATLRTVSSAPPDAFLKSTESYLASWEAVSEVRNVFFPKFFGADVEDKIPPVPFFSTEEEDYFVRQYDIQGFRHTIQFYSDENRRLGWRLAHAQGNYTISQPTLAVYPTQDPVANWAEAAKMLKSAEYLPNLTTEILPGAHWVHLEYPKEFNQIVHKWLQQLLDGEKKTQGHYDEL</sequence>
<proteinExistence type="inferred from homology"/>
<gene>
    <name evidence="5" type="ORF">CVT26_006738</name>
</gene>
<dbReference type="InterPro" id="IPR029058">
    <property type="entry name" value="AB_hydrolase_fold"/>
</dbReference>
<evidence type="ECO:0000313" key="6">
    <source>
        <dbReference type="Proteomes" id="UP000284706"/>
    </source>
</evidence>
<dbReference type="Gene3D" id="3.40.50.1820">
    <property type="entry name" value="alpha/beta hydrolase"/>
    <property type="match status" value="1"/>
</dbReference>
<dbReference type="InParanoid" id="A0A409W0M1"/>
<dbReference type="SUPFAM" id="SSF53474">
    <property type="entry name" value="alpha/beta-Hydrolases"/>
    <property type="match status" value="1"/>
</dbReference>
<dbReference type="Proteomes" id="UP000284706">
    <property type="component" value="Unassembled WGS sequence"/>
</dbReference>
<accession>A0A409W0M1</accession>
<organism evidence="5 6">
    <name type="scientific">Gymnopilus dilepis</name>
    <dbReference type="NCBI Taxonomy" id="231916"/>
    <lineage>
        <taxon>Eukaryota</taxon>
        <taxon>Fungi</taxon>
        <taxon>Dikarya</taxon>
        <taxon>Basidiomycota</taxon>
        <taxon>Agaricomycotina</taxon>
        <taxon>Agaricomycetes</taxon>
        <taxon>Agaricomycetidae</taxon>
        <taxon>Agaricales</taxon>
        <taxon>Agaricineae</taxon>
        <taxon>Hymenogastraceae</taxon>
        <taxon>Gymnopilus</taxon>
    </lineage>
</organism>
<evidence type="ECO:0000313" key="5">
    <source>
        <dbReference type="EMBL" id="PPQ72056.1"/>
    </source>
</evidence>
<dbReference type="PANTHER" id="PTHR43329">
    <property type="entry name" value="EPOXIDE HYDROLASE"/>
    <property type="match status" value="1"/>
</dbReference>
<dbReference type="Pfam" id="PF00561">
    <property type="entry name" value="Abhydrolase_1"/>
    <property type="match status" value="1"/>
</dbReference>
<dbReference type="STRING" id="231916.A0A409W0M1"/>
<comment type="caution">
    <text evidence="5">The sequence shown here is derived from an EMBL/GenBank/DDBJ whole genome shotgun (WGS) entry which is preliminary data.</text>
</comment>
<dbReference type="OrthoDB" id="408373at2759"/>
<evidence type="ECO:0000256" key="1">
    <source>
        <dbReference type="ARBA" id="ARBA00022801"/>
    </source>
</evidence>
<dbReference type="PRINTS" id="PR00412">
    <property type="entry name" value="EPOXHYDRLASE"/>
</dbReference>
<feature type="chain" id="PRO_5019448548" description="AB hydrolase-1 domain-containing protein" evidence="3">
    <location>
        <begin position="26"/>
        <end position="396"/>
    </location>
</feature>
<dbReference type="EMBL" id="NHYE01005475">
    <property type="protein sequence ID" value="PPQ72056.1"/>
    <property type="molecule type" value="Genomic_DNA"/>
</dbReference>
<protein>
    <recommendedName>
        <fullName evidence="4">AB hydrolase-1 domain-containing protein</fullName>
    </recommendedName>
</protein>
<keyword evidence="3" id="KW-0732">Signal</keyword>
<name>A0A409W0M1_9AGAR</name>
<evidence type="ECO:0000259" key="4">
    <source>
        <dbReference type="Pfam" id="PF00561"/>
    </source>
</evidence>
<evidence type="ECO:0000256" key="3">
    <source>
        <dbReference type="SAM" id="SignalP"/>
    </source>
</evidence>
<comment type="similarity">
    <text evidence="2">Belongs to the AB hydrolase superfamily. Epoxide hydrolase family.</text>
</comment>
<dbReference type="InterPro" id="IPR000639">
    <property type="entry name" value="Epox_hydrolase-like"/>
</dbReference>